<feature type="region of interest" description="Disordered" evidence="2">
    <location>
        <begin position="2182"/>
        <end position="2207"/>
    </location>
</feature>
<feature type="compositionally biased region" description="Low complexity" evidence="2">
    <location>
        <begin position="753"/>
        <end position="767"/>
    </location>
</feature>
<feature type="compositionally biased region" description="Low complexity" evidence="2">
    <location>
        <begin position="186"/>
        <end position="202"/>
    </location>
</feature>
<dbReference type="KEGG" id="bbes:BESB_046510"/>
<dbReference type="PANTHER" id="PTHR48104:SF30">
    <property type="entry name" value="METACASPASE-1"/>
    <property type="match status" value="1"/>
</dbReference>
<evidence type="ECO:0000313" key="4">
    <source>
        <dbReference type="EMBL" id="PFH36459.1"/>
    </source>
</evidence>
<dbReference type="GO" id="GO:0004197">
    <property type="term" value="F:cysteine-type endopeptidase activity"/>
    <property type="evidence" value="ECO:0007669"/>
    <property type="project" value="InterPro"/>
</dbReference>
<feature type="compositionally biased region" description="Basic and acidic residues" evidence="2">
    <location>
        <begin position="1323"/>
        <end position="1345"/>
    </location>
</feature>
<dbReference type="Pfam" id="PF00656">
    <property type="entry name" value="Peptidase_C14"/>
    <property type="match status" value="1"/>
</dbReference>
<feature type="region of interest" description="Disordered" evidence="2">
    <location>
        <begin position="676"/>
        <end position="706"/>
    </location>
</feature>
<feature type="region of interest" description="Disordered" evidence="2">
    <location>
        <begin position="376"/>
        <end position="518"/>
    </location>
</feature>
<dbReference type="PANTHER" id="PTHR48104">
    <property type="entry name" value="METACASPASE-4"/>
    <property type="match status" value="1"/>
</dbReference>
<evidence type="ECO:0000313" key="5">
    <source>
        <dbReference type="Proteomes" id="UP000224006"/>
    </source>
</evidence>
<gene>
    <name evidence="4" type="ORF">BESB_046510</name>
</gene>
<feature type="compositionally biased region" description="Polar residues" evidence="2">
    <location>
        <begin position="110"/>
        <end position="122"/>
    </location>
</feature>
<dbReference type="InterPro" id="IPR050452">
    <property type="entry name" value="Metacaspase"/>
</dbReference>
<dbReference type="GO" id="GO:0006508">
    <property type="term" value="P:proteolysis"/>
    <property type="evidence" value="ECO:0007669"/>
    <property type="project" value="InterPro"/>
</dbReference>
<feature type="compositionally biased region" description="Basic and acidic residues" evidence="2">
    <location>
        <begin position="1078"/>
        <end position="1090"/>
    </location>
</feature>
<evidence type="ECO:0000256" key="1">
    <source>
        <dbReference type="ARBA" id="ARBA00009005"/>
    </source>
</evidence>
<feature type="region of interest" description="Disordered" evidence="2">
    <location>
        <begin position="21"/>
        <end position="40"/>
    </location>
</feature>
<dbReference type="Proteomes" id="UP000224006">
    <property type="component" value="Chromosome III"/>
</dbReference>
<dbReference type="GO" id="GO:0005737">
    <property type="term" value="C:cytoplasm"/>
    <property type="evidence" value="ECO:0007669"/>
    <property type="project" value="TreeGrafter"/>
</dbReference>
<sequence length="2392" mass="251822">MLARLTAAIFGDGEQLGVPTPGHGGNLFHASPATSQAPGAPFRSIGTPPVIHLSPHACWRPLPRPSNASPQVRTPPGSLQPDTAAAFGIRKVRVVEEPCVVASPAVAESCPTSTEESSQTREPPTCPALHGASRPCQPDCFPERNRAPDSHLHISLRENRNPSCEQRAALLCACGSGVRVRKQLGGEQLSESSQISISSGPLAREEAAHQPERRQQLYDDRSGEARLRANSSDRPLGSKAIYPSASTVLGNPKRFNLRQSLWPWPDTHAPLSSREARDDSAPATKVSQAERAALAQAPLAVTSPTAGPRMPPHVCSPVSARLSPCSSSSDPASPCICASLPPDSQGPAAPPAATSSQALSAAPKALGAYARASSGRPRAALAHGTAAKKPSALPTRGDARTPANHGLPGLRPVKPSGKPSATSSRLSSSAGARSSAPHLPPLRNAHVLLADTPAPPRSLDGGQAPRETAATAPCRSRETTVGRQGAAPRAQEAVLAEQKQRARATTKGQTAQADACLHSPPRFRSLSLSSYAGVSAGPPHARSHSSAPALVSQPAATRPQPRQRRNGTSADADARRDPGKPGRPKEPTSASRREWMENHRQDGQRPTPWTRSAGPQEGLTRNGNELRACTRCPPETREAPVWRQGGSQKNLEETQNAAADLQASAQELRERLADTRTERGRTRTRGPLLPSTGWRGRSGDAPAAAKTRGLGLAKVGRCVARAGVTTDERRSLTRICGATEETTSTQRESVLTSATPCAAPASPQSAAELDSGAEARKRPGLAEGTAARMPSALDLNERQRERLAQDSGRERHKGKNDGCEGGARGGRDAQSVEVDSASVAPGTDRPGDWRQPRNVGTRRSGLSSDSAADPRLDAAATTLKAAPGRRESLRRGDGRVAAGTDTAQEKHAVDRESPGSDLSRVLTSSECQEMLWSDGLLPGEQSRPGVFSTPEESPGDVEKQRMVQQLRIQELGDASVETRTVCAETKMTTASKSATPAASFDLPHLSSASLASAPPPSAWGPRGRQRRPVFESFASHPSCVTSSPCLSVTPYPSFSLLPPSARRSFTPTTPEQWEEGAEEAKARGSEGASAREQEILLRDSAGSIHLFRLPSFLAAGCRPATSPDSQWTWGPSSPTPRKRGLDEAASEPSDPERYVEPRPRARAPPRRSSRSSARPAASVSRQCGHCGEPDYTDIRLGPTSPAAATNQAAEDPSPNTGGAARGARRADVASRGAPREGNSAPGRREELGREGAFFDAFASCQVRRGEKGAMQKDRLDVFDPGREEEPAGSLPHLLSPSAFRVSGVVPSADRLACDLKPPASVGSERDQTMETRESAVDKTSEKGQRLEGGSAERGGSRPPGEQGARPRAGAQAEHVRQVASGTLQFRLASSTSEADNTGEETDFLVAASNPHSSTPSGEYADPAHFFFTEKGSWTGTRSTKKLASPRSCLPSHESPWCCRPSWPSLEARDARSPLPSSSFTGDSPLSEVAKTAPSQPGFRGFLCGSSASSSSVCASAGVRVNTLQENYGCEASLASSLASSEIRHSTHTASGAHLASLKIQSEAVSLTGELCTFASAFAPFERSLERRRARGETQLPQGNTTPRRAFSSAILHDFSLSERGRDVPDIERLEFSLLTKPPAAAVADGGGPARTSRYEVSGREKSGRVESSSWFGAGAGADEDADRPPRKSALCVGCSYIGTFCELEGAVADCLAFADVLRYSLGFDIVRCLYTETRAGAAVAEETLHSPTKTNILKHLSALVENGRAGDVLVFFFSGCGVQLAPEHPYFAPHFPEAALLPEDFCADRGSAKRLLAGAELRHLISAVAPGVQVCLILDCGQAHLLLPSLASCYFSAESLSPQAAQERPAGAFPQLDRTGTETDFSSGNAAQDVRNDLSAAASQASTLLSSSAFSRPDSNAAGSSLLFAASGPFASSSAFPAGSARPPHRGLPPPAARGLQYRPRFKSAGVFPCSPLPRSSEGQGRPLHALAGEAVPSLLLSAKRFSEALGSAQADTKDSSTASVFAFIPDEQTPAAEVLLRGAERPTGWLTHRLLTALQTLPAGASYFDVGDHAATACLHLQPSMHLSATGEARSFGMQYARMGAFQGAEKFRLCFTPHTPPHSCAFLSHEPAVSSLFPVSCRRYPYYVPPSFAAGPISRQASVGRLFAPNASCAAERPCRRSSECPHTASARASSSASPRASHSALTSASGSGRSLLFCAAPSATLSDSSSASLSSASSALARFAPCSPPQPRLWELPAERVSCSRALSPFLAARPLSPSCSPGPLDPPCGARLLRRSWESASSSASARPKQRSSPLTAAAWAASPTPVCEQALRARECRARLLWRRAVESVASGGAEQTQLKSDAALTRCAALEEDCVFTVNGIWFADGMLGH</sequence>
<feature type="region of interest" description="Disordered" evidence="2">
    <location>
        <begin position="1469"/>
        <end position="1493"/>
    </location>
</feature>
<feature type="compositionally biased region" description="Basic and acidic residues" evidence="2">
    <location>
        <begin position="1150"/>
        <end position="1159"/>
    </location>
</feature>
<protein>
    <recommendedName>
        <fullName evidence="3">Peptidase C14 caspase domain-containing protein</fullName>
    </recommendedName>
</protein>
<feature type="region of interest" description="Disordered" evidence="2">
    <location>
        <begin position="1935"/>
        <end position="1956"/>
    </location>
</feature>
<feature type="region of interest" description="Disordered" evidence="2">
    <location>
        <begin position="1314"/>
        <end position="1375"/>
    </location>
</feature>
<feature type="region of interest" description="Disordered" evidence="2">
    <location>
        <begin position="739"/>
        <end position="959"/>
    </location>
</feature>
<evidence type="ECO:0000256" key="2">
    <source>
        <dbReference type="SAM" id="MobiDB-lite"/>
    </source>
</evidence>
<comment type="caution">
    <text evidence="4">The sequence shown here is derived from an EMBL/GenBank/DDBJ whole genome shotgun (WGS) entry which is preliminary data.</text>
</comment>
<feature type="compositionally biased region" description="Basic and acidic residues" evidence="2">
    <location>
        <begin position="1652"/>
        <end position="1664"/>
    </location>
</feature>
<name>A0A2A9MF01_BESBE</name>
<feature type="compositionally biased region" description="Basic and acidic residues" evidence="2">
    <location>
        <begin position="572"/>
        <end position="603"/>
    </location>
</feature>
<accession>A0A2A9MF01</accession>
<feature type="compositionally biased region" description="Basic and acidic residues" evidence="2">
    <location>
        <begin position="1263"/>
        <end position="1285"/>
    </location>
</feature>
<feature type="compositionally biased region" description="Low complexity" evidence="2">
    <location>
        <begin position="420"/>
        <end position="436"/>
    </location>
</feature>
<feature type="compositionally biased region" description="Basic and acidic residues" evidence="2">
    <location>
        <begin position="203"/>
        <end position="227"/>
    </location>
</feature>
<feature type="domain" description="Peptidase C14 caspase" evidence="3">
    <location>
        <begin position="1686"/>
        <end position="1908"/>
    </location>
</feature>
<feature type="compositionally biased region" description="Polar residues" evidence="2">
    <location>
        <begin position="1202"/>
        <end position="1216"/>
    </location>
</feature>
<feature type="region of interest" description="Disordered" evidence="2">
    <location>
        <begin position="108"/>
        <end position="133"/>
    </location>
</feature>
<dbReference type="Gene3D" id="3.40.50.1460">
    <property type="match status" value="1"/>
</dbReference>
<feature type="compositionally biased region" description="Polar residues" evidence="2">
    <location>
        <begin position="1122"/>
        <end position="1132"/>
    </location>
</feature>
<dbReference type="OrthoDB" id="343892at2759"/>
<feature type="compositionally biased region" description="Low complexity" evidence="2">
    <location>
        <begin position="2187"/>
        <end position="2203"/>
    </location>
</feature>
<feature type="compositionally biased region" description="Polar residues" evidence="2">
    <location>
        <begin position="1474"/>
        <end position="1483"/>
    </location>
</feature>
<evidence type="ECO:0000259" key="3">
    <source>
        <dbReference type="Pfam" id="PF00656"/>
    </source>
</evidence>
<feature type="region of interest" description="Disordered" evidence="2">
    <location>
        <begin position="1120"/>
        <end position="1249"/>
    </location>
</feature>
<feature type="compositionally biased region" description="Basic and acidic residues" evidence="2">
    <location>
        <begin position="795"/>
        <end position="809"/>
    </location>
</feature>
<feature type="region of interest" description="Disordered" evidence="2">
    <location>
        <begin position="533"/>
        <end position="656"/>
    </location>
</feature>
<dbReference type="RefSeq" id="XP_029220468.1">
    <property type="nucleotide sequence ID" value="XM_029363102.1"/>
</dbReference>
<organism evidence="4 5">
    <name type="scientific">Besnoitia besnoiti</name>
    <name type="common">Apicomplexan protozoan</name>
    <dbReference type="NCBI Taxonomy" id="94643"/>
    <lineage>
        <taxon>Eukaryota</taxon>
        <taxon>Sar</taxon>
        <taxon>Alveolata</taxon>
        <taxon>Apicomplexa</taxon>
        <taxon>Conoidasida</taxon>
        <taxon>Coccidia</taxon>
        <taxon>Eucoccidiorida</taxon>
        <taxon>Eimeriorina</taxon>
        <taxon>Sarcocystidae</taxon>
        <taxon>Besnoitia</taxon>
    </lineage>
</organism>
<feature type="region of interest" description="Disordered" evidence="2">
    <location>
        <begin position="61"/>
        <end position="81"/>
    </location>
</feature>
<feature type="compositionally biased region" description="Polar residues" evidence="2">
    <location>
        <begin position="645"/>
        <end position="656"/>
    </location>
</feature>
<comment type="similarity">
    <text evidence="1">Belongs to the peptidase C14B family.</text>
</comment>
<proteinExistence type="inferred from homology"/>
<dbReference type="InterPro" id="IPR011600">
    <property type="entry name" value="Pept_C14_caspase"/>
</dbReference>
<feature type="region of interest" description="Disordered" evidence="2">
    <location>
        <begin position="1640"/>
        <end position="1667"/>
    </location>
</feature>
<feature type="region of interest" description="Disordered" evidence="2">
    <location>
        <begin position="1861"/>
        <end position="1885"/>
    </location>
</feature>
<feature type="compositionally biased region" description="Polar residues" evidence="2">
    <location>
        <begin position="740"/>
        <end position="752"/>
    </location>
</feature>
<keyword evidence="5" id="KW-1185">Reference proteome</keyword>
<feature type="compositionally biased region" description="Basic residues" evidence="2">
    <location>
        <begin position="1160"/>
        <end position="1169"/>
    </location>
</feature>
<feature type="region of interest" description="Disordered" evidence="2">
    <location>
        <begin position="1263"/>
        <end position="1294"/>
    </location>
</feature>
<feature type="compositionally biased region" description="Basic and acidic residues" evidence="2">
    <location>
        <begin position="903"/>
        <end position="914"/>
    </location>
</feature>
<feature type="region of interest" description="Disordered" evidence="2">
    <location>
        <begin position="185"/>
        <end position="244"/>
    </location>
</feature>
<feature type="region of interest" description="Disordered" evidence="2">
    <location>
        <begin position="261"/>
        <end position="292"/>
    </location>
</feature>
<feature type="compositionally biased region" description="Basic and acidic residues" evidence="2">
    <location>
        <begin position="884"/>
        <end position="894"/>
    </location>
</feature>
<feature type="region of interest" description="Disordered" evidence="2">
    <location>
        <begin position="1057"/>
        <end position="1090"/>
    </location>
</feature>
<dbReference type="GeneID" id="40309581"/>
<dbReference type="VEuPathDB" id="ToxoDB:BESB_046510"/>
<reference evidence="4 5" key="1">
    <citation type="submission" date="2017-09" db="EMBL/GenBank/DDBJ databases">
        <title>Genome sequencing of Besnoitia besnoiti strain Bb-Ger1.</title>
        <authorList>
            <person name="Schares G."/>
            <person name="Venepally P."/>
            <person name="Lorenzi H.A."/>
        </authorList>
    </citation>
    <scope>NUCLEOTIDE SEQUENCE [LARGE SCALE GENOMIC DNA]</scope>
    <source>
        <strain evidence="4 5">Bb-Ger1</strain>
    </source>
</reference>
<dbReference type="EMBL" id="NWUJ01000003">
    <property type="protein sequence ID" value="PFH36459.1"/>
    <property type="molecule type" value="Genomic_DNA"/>
</dbReference>